<keyword evidence="2" id="KW-0805">Transcription regulation</keyword>
<feature type="DNA-binding region" description="OmpR/PhoB-type" evidence="5">
    <location>
        <begin position="1"/>
        <end position="91"/>
    </location>
</feature>
<dbReference type="InterPro" id="IPR027417">
    <property type="entry name" value="P-loop_NTPase"/>
</dbReference>
<dbReference type="SUPFAM" id="SSF52540">
    <property type="entry name" value="P-loop containing nucleoside triphosphate hydrolases"/>
    <property type="match status" value="1"/>
</dbReference>
<evidence type="ECO:0000256" key="1">
    <source>
        <dbReference type="ARBA" id="ARBA00005820"/>
    </source>
</evidence>
<dbReference type="SUPFAM" id="SSF46894">
    <property type="entry name" value="C-terminal effector domain of the bipartite response regulators"/>
    <property type="match status" value="2"/>
</dbReference>
<dbReference type="SMART" id="SM00421">
    <property type="entry name" value="HTH_LUXR"/>
    <property type="match status" value="1"/>
</dbReference>
<dbReference type="PANTHER" id="PTHR35807:SF1">
    <property type="entry name" value="TRANSCRIPTIONAL REGULATOR REDD"/>
    <property type="match status" value="1"/>
</dbReference>
<dbReference type="InterPro" id="IPR051677">
    <property type="entry name" value="AfsR-DnrI-RedD_regulator"/>
</dbReference>
<dbReference type="SMART" id="SM00862">
    <property type="entry name" value="Trans_reg_C"/>
    <property type="match status" value="1"/>
</dbReference>
<feature type="domain" description="HTH luxR-type" evidence="6">
    <location>
        <begin position="1277"/>
        <end position="1342"/>
    </location>
</feature>
<dbReference type="InterPro" id="IPR001867">
    <property type="entry name" value="OmpR/PhoB-type_DNA-bd"/>
</dbReference>
<evidence type="ECO:0008006" key="10">
    <source>
        <dbReference type="Google" id="ProtNLM"/>
    </source>
</evidence>
<evidence type="ECO:0000256" key="2">
    <source>
        <dbReference type="ARBA" id="ARBA00023015"/>
    </source>
</evidence>
<dbReference type="CDD" id="cd06170">
    <property type="entry name" value="LuxR_C_like"/>
    <property type="match status" value="1"/>
</dbReference>
<name>A0ABN2BX80_9ACTN</name>
<reference evidence="8 9" key="1">
    <citation type="journal article" date="2019" name="Int. J. Syst. Evol. Microbiol.">
        <title>The Global Catalogue of Microorganisms (GCM) 10K type strain sequencing project: providing services to taxonomists for standard genome sequencing and annotation.</title>
        <authorList>
            <consortium name="The Broad Institute Genomics Platform"/>
            <consortium name="The Broad Institute Genome Sequencing Center for Infectious Disease"/>
            <person name="Wu L."/>
            <person name="Ma J."/>
        </authorList>
    </citation>
    <scope>NUCLEOTIDE SEQUENCE [LARGE SCALE GENOMIC DNA]</scope>
    <source>
        <strain evidence="8 9">JCM 15933</strain>
    </source>
</reference>
<sequence length="1344" mass="142828">MEFALLGPMEVRDAGRLLPGGSGRERLVLATLLINAERLIPIDELIARLWEQPPGSARAQLHNLISGLRRRYRVIDTSLIETRPTGYLLRLGPHRLDVAEFRGLTERARAAAAAGDHTTVVAALDQALSLWRGPALADLADASSGEVREALDRERLAAAEAKLDAALALEDYDTVLREVEPLVAENPYAERLYRGQMLALAGVGRRADALAVYRRAYRRLVDDIGVEPGPSLRDTERQILWGRQTGGAAPAGPPVPRQLPRAAALTGRGPLLDQIAGQLSDDAEASTVVLLVGPGGVGKSGLALAAGHRLARAFPDGQLYADLRGSQDTPAEPYRVLERFLRALGVDGTDLPRDPDERVALYRSQFARGRMLVVLDDAADEAQVRPLLPGAGAAVVTSRRQLGALLNAARFLVPALRTADAIQLLAGGVGDARIAAEPQAAKEIVRLCGGLPLAVRIVAARLALRPDAGLDELRRRLATERGRLDELAVGDLDVRATIALSYEALPADTRKLFVRSGLLGTADWPEWVAQALLDAPGERARALLDELADVHLVEPLGRDVTGQERYRLNELVAEYAHERGTSDEPPAERSQALERLLNGWLALATEAGELLGHHAGGAELEVPPPPGSGARAMRAGPLDWFETERAGLVAGVDQACRSGLPGIAGGLALSLSGFLGNRSYADDWEHTLQQATACVRSLGSDRLLARLLGGLYDAHLHRDEYSQLPAIAAEQLSVARRLGDPELEVRSLRNAGMAAVRLGRFGDAFDWLEQAVAAARARAVPGWPLCDALDGLGFANWEAGDAVTAVALLEEALAVDGVADRSLQLALVRYHLGLALIDAGRPADAEPVLAAALRTSQEMGDDLGTAYLEQALADADLRQGRWTGAAARLGRALAGHQQAGRPDGLAETLRATGDLAAAEGRWAEAAGPLRQALDIWRRIGAAPQIARAAARLERVSAASGDHAAAAAYHRQWRSVVAGLDVGDAVLRLPPFLAGISGTDQERPAARAVSSTDPGPGDGWSGLLSGMVSDEAAAAFGRLLAASQLPVGHRPGMLDLDEGPGRELLDAGVINITGSGDGRFARAVHPSIALRRLLDRQHRKLAVMQRQLGTAWEQFAGMMSPTAGLADSPIDDDNVRVIRDYPEVARLASGLYRSPKRLLRATLNGQFVDGAPTHGVLLPPADAVAAGVEFRMIYDAIHVSDPWGAYSVEQSVLAGEQAKVRKHMPVKMMHVDDTVALVTIDATGMAGALHIHSGPLLELLAEWFDLLWHDPGSTVVGGGADDAGLTGAQRRVLRLLAAGLTDEAIAHRTGTAVRTVRRHVGAILKVLGADSRFQAGAAAAKRGWL</sequence>
<dbReference type="InterPro" id="IPR005158">
    <property type="entry name" value="BTAD"/>
</dbReference>
<dbReference type="InterPro" id="IPR000792">
    <property type="entry name" value="Tscrpt_reg_LuxR_C"/>
</dbReference>
<dbReference type="InterPro" id="IPR016032">
    <property type="entry name" value="Sig_transdc_resp-reg_C-effctor"/>
</dbReference>
<dbReference type="SUPFAM" id="SSF48452">
    <property type="entry name" value="TPR-like"/>
    <property type="match status" value="3"/>
</dbReference>
<dbReference type="SMART" id="SM00028">
    <property type="entry name" value="TPR"/>
    <property type="match status" value="5"/>
</dbReference>
<dbReference type="PRINTS" id="PR00364">
    <property type="entry name" value="DISEASERSIST"/>
</dbReference>
<dbReference type="EMBL" id="BAAAQD010000020">
    <property type="protein sequence ID" value="GAA1548498.1"/>
    <property type="molecule type" value="Genomic_DNA"/>
</dbReference>
<evidence type="ECO:0000256" key="3">
    <source>
        <dbReference type="ARBA" id="ARBA00023125"/>
    </source>
</evidence>
<evidence type="ECO:0000259" key="7">
    <source>
        <dbReference type="PROSITE" id="PS51755"/>
    </source>
</evidence>
<dbReference type="PROSITE" id="PS50043">
    <property type="entry name" value="HTH_LUXR_2"/>
    <property type="match status" value="1"/>
</dbReference>
<evidence type="ECO:0000259" key="6">
    <source>
        <dbReference type="PROSITE" id="PS50043"/>
    </source>
</evidence>
<comment type="caution">
    <text evidence="8">The sequence shown here is derived from an EMBL/GenBank/DDBJ whole genome shotgun (WGS) entry which is preliminary data.</text>
</comment>
<dbReference type="Pfam" id="PF00196">
    <property type="entry name" value="GerE"/>
    <property type="match status" value="1"/>
</dbReference>
<evidence type="ECO:0000256" key="5">
    <source>
        <dbReference type="PROSITE-ProRule" id="PRU01091"/>
    </source>
</evidence>
<feature type="domain" description="OmpR/PhoB-type" evidence="7">
    <location>
        <begin position="1"/>
        <end position="91"/>
    </location>
</feature>
<dbReference type="Gene3D" id="1.10.10.10">
    <property type="entry name" value="Winged helix-like DNA-binding domain superfamily/Winged helix DNA-binding domain"/>
    <property type="match status" value="2"/>
</dbReference>
<comment type="similarity">
    <text evidence="1">Belongs to the AfsR/DnrI/RedD regulatory family.</text>
</comment>
<organism evidence="8 9">
    <name type="scientific">Dactylosporangium maewongense</name>
    <dbReference type="NCBI Taxonomy" id="634393"/>
    <lineage>
        <taxon>Bacteria</taxon>
        <taxon>Bacillati</taxon>
        <taxon>Actinomycetota</taxon>
        <taxon>Actinomycetes</taxon>
        <taxon>Micromonosporales</taxon>
        <taxon>Micromonosporaceae</taxon>
        <taxon>Dactylosporangium</taxon>
    </lineage>
</organism>
<proteinExistence type="inferred from homology"/>
<dbReference type="PANTHER" id="PTHR35807">
    <property type="entry name" value="TRANSCRIPTIONAL REGULATOR REDD-RELATED"/>
    <property type="match status" value="1"/>
</dbReference>
<dbReference type="CDD" id="cd15831">
    <property type="entry name" value="BTAD"/>
    <property type="match status" value="1"/>
</dbReference>
<dbReference type="InterPro" id="IPR019734">
    <property type="entry name" value="TPR_rpt"/>
</dbReference>
<dbReference type="SMART" id="SM01043">
    <property type="entry name" value="BTAD"/>
    <property type="match status" value="1"/>
</dbReference>
<dbReference type="Proteomes" id="UP001501470">
    <property type="component" value="Unassembled WGS sequence"/>
</dbReference>
<evidence type="ECO:0000313" key="9">
    <source>
        <dbReference type="Proteomes" id="UP001501470"/>
    </source>
</evidence>
<dbReference type="Gene3D" id="3.40.50.300">
    <property type="entry name" value="P-loop containing nucleotide triphosphate hydrolases"/>
    <property type="match status" value="1"/>
</dbReference>
<evidence type="ECO:0000313" key="8">
    <source>
        <dbReference type="EMBL" id="GAA1548498.1"/>
    </source>
</evidence>
<dbReference type="InterPro" id="IPR011990">
    <property type="entry name" value="TPR-like_helical_dom_sf"/>
</dbReference>
<dbReference type="Pfam" id="PF03704">
    <property type="entry name" value="BTAD"/>
    <property type="match status" value="1"/>
</dbReference>
<keyword evidence="9" id="KW-1185">Reference proteome</keyword>
<dbReference type="InterPro" id="IPR036388">
    <property type="entry name" value="WH-like_DNA-bd_sf"/>
</dbReference>
<evidence type="ECO:0000256" key="4">
    <source>
        <dbReference type="ARBA" id="ARBA00023163"/>
    </source>
</evidence>
<accession>A0ABN2BX80</accession>
<dbReference type="PROSITE" id="PS51755">
    <property type="entry name" value="OMPR_PHOB"/>
    <property type="match status" value="1"/>
</dbReference>
<keyword evidence="3 5" id="KW-0238">DNA-binding</keyword>
<keyword evidence="4" id="KW-0804">Transcription</keyword>
<protein>
    <recommendedName>
        <fullName evidence="10">SARP family transcriptional regulator</fullName>
    </recommendedName>
</protein>
<dbReference type="Gene3D" id="1.25.40.10">
    <property type="entry name" value="Tetratricopeptide repeat domain"/>
    <property type="match status" value="3"/>
</dbReference>
<gene>
    <name evidence="8" type="ORF">GCM10009827_081010</name>
</gene>